<evidence type="ECO:0000256" key="3">
    <source>
        <dbReference type="ARBA" id="ARBA00022729"/>
    </source>
</evidence>
<dbReference type="InterPro" id="IPR051024">
    <property type="entry name" value="GlcNAc_Chitin_IntDeg"/>
</dbReference>
<dbReference type="AlphaFoldDB" id="A0AAW8NL09"/>
<dbReference type="Gene3D" id="2.70.50.50">
    <property type="entry name" value="chitin-binding protein cbp21"/>
    <property type="match status" value="1"/>
</dbReference>
<feature type="chain" id="PRO_5044015524" evidence="5">
    <location>
        <begin position="25"/>
        <end position="498"/>
    </location>
</feature>
<dbReference type="SUPFAM" id="SSF81296">
    <property type="entry name" value="E set domains"/>
    <property type="match status" value="1"/>
</dbReference>
<dbReference type="InterPro" id="IPR041029">
    <property type="entry name" value="GbpA_2"/>
</dbReference>
<dbReference type="Pfam" id="PF18416">
    <property type="entry name" value="GbpA_2"/>
    <property type="match status" value="1"/>
</dbReference>
<dbReference type="SUPFAM" id="SSF51055">
    <property type="entry name" value="Carbohydrate binding domain"/>
    <property type="match status" value="1"/>
</dbReference>
<evidence type="ECO:0000313" key="7">
    <source>
        <dbReference type="EMBL" id="MDR8522489.1"/>
    </source>
</evidence>
<dbReference type="GO" id="GO:0008061">
    <property type="term" value="F:chitin binding"/>
    <property type="evidence" value="ECO:0007669"/>
    <property type="project" value="UniProtKB-KW"/>
</dbReference>
<name>A0AAW8NL09_9GAMM</name>
<dbReference type="EMBL" id="JAPMLE010000001">
    <property type="protein sequence ID" value="MDR8522489.1"/>
    <property type="molecule type" value="Genomic_DNA"/>
</dbReference>
<dbReference type="CDD" id="cd12215">
    <property type="entry name" value="ChiC_BD"/>
    <property type="match status" value="1"/>
</dbReference>
<dbReference type="Pfam" id="PF03067">
    <property type="entry name" value="LPMO_10"/>
    <property type="match status" value="1"/>
</dbReference>
<evidence type="ECO:0000259" key="6">
    <source>
        <dbReference type="SMART" id="SM00495"/>
    </source>
</evidence>
<dbReference type="GO" id="GO:0005975">
    <property type="term" value="P:carbohydrate metabolic process"/>
    <property type="evidence" value="ECO:0007669"/>
    <property type="project" value="InterPro"/>
</dbReference>
<evidence type="ECO:0000256" key="1">
    <source>
        <dbReference type="ARBA" id="ARBA00022525"/>
    </source>
</evidence>
<dbReference type="PANTHER" id="PTHR34823:SF1">
    <property type="entry name" value="CHITIN-BINDING TYPE-4 DOMAIN-CONTAINING PROTEIN"/>
    <property type="match status" value="1"/>
</dbReference>
<evidence type="ECO:0000256" key="4">
    <source>
        <dbReference type="ARBA" id="ARBA00022801"/>
    </source>
</evidence>
<evidence type="ECO:0000256" key="5">
    <source>
        <dbReference type="SAM" id="SignalP"/>
    </source>
</evidence>
<keyword evidence="1" id="KW-0964">Secreted</keyword>
<dbReference type="Proteomes" id="UP001259340">
    <property type="component" value="Unassembled WGS sequence"/>
</dbReference>
<organism evidence="7 9">
    <name type="scientific">Shewanella fidelis</name>
    <dbReference type="NCBI Taxonomy" id="173509"/>
    <lineage>
        <taxon>Bacteria</taxon>
        <taxon>Pseudomonadati</taxon>
        <taxon>Pseudomonadota</taxon>
        <taxon>Gammaproteobacteria</taxon>
        <taxon>Alteromonadales</taxon>
        <taxon>Shewanellaceae</taxon>
        <taxon>Shewanella</taxon>
    </lineage>
</organism>
<dbReference type="Proteomes" id="UP001271263">
    <property type="component" value="Unassembled WGS sequence"/>
</dbReference>
<keyword evidence="10" id="KW-1185">Reference proteome</keyword>
<reference evidence="7" key="2">
    <citation type="submission" date="2022-11" db="EMBL/GenBank/DDBJ databases">
        <title>Prophages regulate Shewanella fidelis motility and biofilm formation: implications for gut colonization dynamics in Ciona robusta.</title>
        <authorList>
            <person name="Natarajan O."/>
            <person name="Gibboney S.L."/>
            <person name="Young M.N."/>
            <person name="Lim S.J."/>
            <person name="Pluta N."/>
            <person name="Atkinson C.G.F."/>
            <person name="Leigh B.A."/>
            <person name="Liberti A."/>
            <person name="Kees E."/>
            <person name="Breitbart M."/>
            <person name="Gralnick J."/>
            <person name="Dishaw L.J."/>
        </authorList>
    </citation>
    <scope>NUCLEOTIDE SEQUENCE</scope>
    <source>
        <strain evidence="7">3313</strain>
    </source>
</reference>
<reference evidence="8 10" key="1">
    <citation type="journal article" date="2022" name="bioRxiv">
        <title>Prophages regulate Shewanella fidelis 3313 motility and biofilm formation: implications for gut colonization dynamics in Ciona robusta.</title>
        <authorList>
            <person name="Natarajan O."/>
            <person name="Gibboney S.L."/>
            <person name="Young M.N."/>
            <person name="Lim S.J."/>
            <person name="Pluta N."/>
            <person name="Atkinson C.G."/>
            <person name="Leigh B.A."/>
            <person name="Liberti A."/>
            <person name="Kees E.D."/>
            <person name="Breitbart M."/>
            <person name="Gralnick J.A."/>
            <person name="Dishaw L.J."/>
        </authorList>
    </citation>
    <scope>NUCLEOTIDE SEQUENCE [LARGE SCALE GENOMIC DNA]</scope>
    <source>
        <strain evidence="8 10">JG4066</strain>
    </source>
</reference>
<dbReference type="InterPro" id="IPR036179">
    <property type="entry name" value="Ig-like_dom_sf"/>
</dbReference>
<protein>
    <submittedName>
        <fullName evidence="7">Lytic polysaccharide monooxygenase</fullName>
    </submittedName>
</protein>
<evidence type="ECO:0000256" key="2">
    <source>
        <dbReference type="ARBA" id="ARBA00022669"/>
    </source>
</evidence>
<sequence length="498" mass="55552">MKRSLLSITITSALMMLSSSPVQAHGWSEYPAARQQVCYSEGNIWSGTPPTQGCAQAKAISGTYPFVQRNEFSINVPDYNNMQAVKNAVPDGSLCYANDPQKRGMGTATDQWTRTSVNAGTFEYVFNATAPHNPSFWQFYLTKPDTDLSKALAWDDLELIQEEGDIAVINGKYKMDVTIPNDRVGEAILFVRWQRADPVGEGFYNCSDINIVNDDVVVPPVDPTPDPVGPYLVQGSKFIPQSVELNSATIGDTVHYKVFNKNGEEHSSFSININADNQNDWDRLLASKVNGWYESNHQGNVFIGRWHEEMNHYMYFKNDLHGNYFNSKDSRASGQFSITTEVNPITAVISPNVLKPLDNATVVHGDHVILQHSESEGESIDVQWLQTSGTPLQTTLGPNNELIIETADIPKTRQEFTFKLVISNADATDEEVYSFVVVPATTEPETPVEPSEPEVSTWNVDQVYRANDVVTHNGKTWTAQWETRGEEPGTTGQWGVWR</sequence>
<feature type="domain" description="Chitin-binding type-3" evidence="6">
    <location>
        <begin position="455"/>
        <end position="498"/>
    </location>
</feature>
<feature type="signal peptide" evidence="5">
    <location>
        <begin position="1"/>
        <end position="24"/>
    </location>
</feature>
<keyword evidence="7" id="KW-0503">Monooxygenase</keyword>
<dbReference type="GO" id="GO:0030246">
    <property type="term" value="F:carbohydrate binding"/>
    <property type="evidence" value="ECO:0007669"/>
    <property type="project" value="InterPro"/>
</dbReference>
<evidence type="ECO:0000313" key="9">
    <source>
        <dbReference type="Proteomes" id="UP001259340"/>
    </source>
</evidence>
<dbReference type="SUPFAM" id="SSF48726">
    <property type="entry name" value="Immunoglobulin"/>
    <property type="match status" value="1"/>
</dbReference>
<dbReference type="RefSeq" id="WP_310653836.1">
    <property type="nucleotide sequence ID" value="NZ_JAPMLA010000007.1"/>
</dbReference>
<dbReference type="PANTHER" id="PTHR34823">
    <property type="entry name" value="GLCNAC-BINDING PROTEIN A"/>
    <property type="match status" value="1"/>
</dbReference>
<keyword evidence="2" id="KW-0147">Chitin-binding</keyword>
<evidence type="ECO:0000313" key="8">
    <source>
        <dbReference type="EMBL" id="MDW4825481.1"/>
    </source>
</evidence>
<dbReference type="CDD" id="cd21177">
    <property type="entry name" value="LPMO_AA10"/>
    <property type="match status" value="1"/>
</dbReference>
<dbReference type="GO" id="GO:0004497">
    <property type="term" value="F:monooxygenase activity"/>
    <property type="evidence" value="ECO:0007669"/>
    <property type="project" value="UniProtKB-KW"/>
</dbReference>
<proteinExistence type="predicted"/>
<dbReference type="Gene3D" id="3.30.70.2150">
    <property type="match status" value="1"/>
</dbReference>
<keyword evidence="7" id="KW-0560">Oxidoreductase</keyword>
<gene>
    <name evidence="7" type="ORF">OS133_02100</name>
    <name evidence="8" type="ORF">OS134_15535</name>
</gene>
<accession>A0AAW8NL09</accession>
<dbReference type="GO" id="GO:0004553">
    <property type="term" value="F:hydrolase activity, hydrolyzing O-glycosyl compounds"/>
    <property type="evidence" value="ECO:0007669"/>
    <property type="project" value="InterPro"/>
</dbReference>
<dbReference type="InterPro" id="IPR014756">
    <property type="entry name" value="Ig_E-set"/>
</dbReference>
<dbReference type="EMBL" id="JAPMLD010000007">
    <property type="protein sequence ID" value="MDW4825481.1"/>
    <property type="molecule type" value="Genomic_DNA"/>
</dbReference>
<dbReference type="InterPro" id="IPR003610">
    <property type="entry name" value="CBM5/12"/>
</dbReference>
<dbReference type="Gene3D" id="2.10.10.20">
    <property type="entry name" value="Carbohydrate-binding module superfamily 5/12"/>
    <property type="match status" value="1"/>
</dbReference>
<evidence type="ECO:0000313" key="10">
    <source>
        <dbReference type="Proteomes" id="UP001271263"/>
    </source>
</evidence>
<dbReference type="Pfam" id="PF02839">
    <property type="entry name" value="CBM_5_12"/>
    <property type="match status" value="1"/>
</dbReference>
<dbReference type="GO" id="GO:0005576">
    <property type="term" value="C:extracellular region"/>
    <property type="evidence" value="ECO:0007669"/>
    <property type="project" value="InterPro"/>
</dbReference>
<comment type="caution">
    <text evidence="7">The sequence shown here is derived from an EMBL/GenBank/DDBJ whole genome shotgun (WGS) entry which is preliminary data.</text>
</comment>
<dbReference type="InterPro" id="IPR004302">
    <property type="entry name" value="Cellulose/chitin-bd_N"/>
</dbReference>
<keyword evidence="4" id="KW-0378">Hydrolase</keyword>
<dbReference type="InterPro" id="IPR036573">
    <property type="entry name" value="CBM_sf_5/12"/>
</dbReference>
<dbReference type="SMART" id="SM00495">
    <property type="entry name" value="ChtBD3"/>
    <property type="match status" value="1"/>
</dbReference>
<keyword evidence="3 5" id="KW-0732">Signal</keyword>